<dbReference type="PANTHER" id="PTHR11839">
    <property type="entry name" value="UDP/ADP-SUGAR PYROPHOSPHATASE"/>
    <property type="match status" value="1"/>
</dbReference>
<evidence type="ECO:0000256" key="1">
    <source>
        <dbReference type="ARBA" id="ARBA00001946"/>
    </source>
</evidence>
<accession>A0AA43XLZ3</accession>
<evidence type="ECO:0000259" key="3">
    <source>
        <dbReference type="PROSITE" id="PS51462"/>
    </source>
</evidence>
<dbReference type="RefSeq" id="WP_160721732.1">
    <property type="nucleotide sequence ID" value="NZ_SUMG01000011.1"/>
</dbReference>
<dbReference type="EMBL" id="SUMG01000011">
    <property type="protein sequence ID" value="NBG88774.1"/>
    <property type="molecule type" value="Genomic_DNA"/>
</dbReference>
<evidence type="ECO:0000256" key="2">
    <source>
        <dbReference type="ARBA" id="ARBA00022801"/>
    </source>
</evidence>
<dbReference type="Pfam" id="PF00293">
    <property type="entry name" value="NUDIX"/>
    <property type="match status" value="1"/>
</dbReference>
<name>A0AA43XLZ3_9CLOT</name>
<proteinExistence type="predicted"/>
<reference evidence="4 5" key="1">
    <citation type="submission" date="2019-04" db="EMBL/GenBank/DDBJ databases">
        <title>Isachenkonia alkalipeptolytica gen. nov. sp. nov. a new anaerobic, alkiliphilic organothrophic bacterium capable to reduce synthesized ferrihydrite isolated from a soda lake.</title>
        <authorList>
            <person name="Toshchakov S.V."/>
            <person name="Zavarzina D.G."/>
            <person name="Zhilina T.N."/>
            <person name="Kostrikina N.A."/>
            <person name="Kublanov I.V."/>
        </authorList>
    </citation>
    <scope>NUCLEOTIDE SEQUENCE [LARGE SCALE GENOMIC DNA]</scope>
    <source>
        <strain evidence="4 5">Z-1701</strain>
    </source>
</reference>
<dbReference type="PROSITE" id="PS51462">
    <property type="entry name" value="NUDIX"/>
    <property type="match status" value="1"/>
</dbReference>
<dbReference type="FunFam" id="3.90.79.10:FF:000024">
    <property type="entry name" value="ADP-ribose pyrophosphatase"/>
    <property type="match status" value="1"/>
</dbReference>
<keyword evidence="5" id="KW-1185">Reference proteome</keyword>
<comment type="caution">
    <text evidence="4">The sequence shown here is derived from an EMBL/GenBank/DDBJ whole genome shotgun (WGS) entry which is preliminary data.</text>
</comment>
<dbReference type="GO" id="GO:0005829">
    <property type="term" value="C:cytosol"/>
    <property type="evidence" value="ECO:0007669"/>
    <property type="project" value="TreeGrafter"/>
</dbReference>
<dbReference type="Gene3D" id="3.90.79.10">
    <property type="entry name" value="Nucleoside Triphosphate Pyrophosphohydrolase"/>
    <property type="match status" value="1"/>
</dbReference>
<dbReference type="GO" id="GO:0006753">
    <property type="term" value="P:nucleoside phosphate metabolic process"/>
    <property type="evidence" value="ECO:0007669"/>
    <property type="project" value="TreeGrafter"/>
</dbReference>
<comment type="cofactor">
    <cofactor evidence="1">
        <name>Mg(2+)</name>
        <dbReference type="ChEBI" id="CHEBI:18420"/>
    </cofactor>
</comment>
<dbReference type="InterPro" id="IPR020084">
    <property type="entry name" value="NUDIX_hydrolase_CS"/>
</dbReference>
<dbReference type="InterPro" id="IPR015797">
    <property type="entry name" value="NUDIX_hydrolase-like_dom_sf"/>
</dbReference>
<protein>
    <submittedName>
        <fullName evidence="4">NUDIX hydrolase</fullName>
    </submittedName>
</protein>
<dbReference type="GO" id="GO:0016787">
    <property type="term" value="F:hydrolase activity"/>
    <property type="evidence" value="ECO:0007669"/>
    <property type="project" value="UniProtKB-KW"/>
</dbReference>
<evidence type="ECO:0000313" key="4">
    <source>
        <dbReference type="EMBL" id="NBG88774.1"/>
    </source>
</evidence>
<dbReference type="CDD" id="cd03424">
    <property type="entry name" value="NUDIX_ADPRase_Nudt5_UGPPase_Nudt14"/>
    <property type="match status" value="1"/>
</dbReference>
<dbReference type="SUPFAM" id="SSF55811">
    <property type="entry name" value="Nudix"/>
    <property type="match status" value="1"/>
</dbReference>
<dbReference type="InterPro" id="IPR000086">
    <property type="entry name" value="NUDIX_hydrolase_dom"/>
</dbReference>
<dbReference type="Proteomes" id="UP000449710">
    <property type="component" value="Unassembled WGS sequence"/>
</dbReference>
<sequence length="176" mass="20003">MKRQEETLKSERIYEGKVINLRVDTVELPDKKYSKREIVEHSGAVGIIGINDKGQVVLVKQYRKAVDEFLIEIPAGKMEPKEDPEACAKREFKEETGYEANDFNAVAQFYTSPGFSNEEIYLFEAKSLCKGTAEPDEDEYIEIIEISFETALEKISNGEIKDSKTILAILLAKETR</sequence>
<organism evidence="4 5">
    <name type="scientific">Isachenkonia alkalipeptolytica</name>
    <dbReference type="NCBI Taxonomy" id="2565777"/>
    <lineage>
        <taxon>Bacteria</taxon>
        <taxon>Bacillati</taxon>
        <taxon>Bacillota</taxon>
        <taxon>Clostridia</taxon>
        <taxon>Eubacteriales</taxon>
        <taxon>Clostridiaceae</taxon>
        <taxon>Isachenkonia</taxon>
    </lineage>
</organism>
<keyword evidence="2 4" id="KW-0378">Hydrolase</keyword>
<dbReference type="GO" id="GO:0019693">
    <property type="term" value="P:ribose phosphate metabolic process"/>
    <property type="evidence" value="ECO:0007669"/>
    <property type="project" value="TreeGrafter"/>
</dbReference>
<feature type="domain" description="Nudix hydrolase" evidence="3">
    <location>
        <begin position="40"/>
        <end position="168"/>
    </location>
</feature>
<evidence type="ECO:0000313" key="5">
    <source>
        <dbReference type="Proteomes" id="UP000449710"/>
    </source>
</evidence>
<dbReference type="AlphaFoldDB" id="A0AA43XLZ3"/>
<dbReference type="PANTHER" id="PTHR11839:SF18">
    <property type="entry name" value="NUDIX HYDROLASE DOMAIN-CONTAINING PROTEIN"/>
    <property type="match status" value="1"/>
</dbReference>
<dbReference type="PROSITE" id="PS00893">
    <property type="entry name" value="NUDIX_BOX"/>
    <property type="match status" value="1"/>
</dbReference>
<gene>
    <name evidence="4" type="ORF">ISALK_09695</name>
</gene>